<evidence type="ECO:0000256" key="2">
    <source>
        <dbReference type="ARBA" id="ARBA00006582"/>
    </source>
</evidence>
<dbReference type="GO" id="GO:0140268">
    <property type="term" value="C:endoplasmic reticulum-plasma membrane contact site"/>
    <property type="evidence" value="ECO:0007669"/>
    <property type="project" value="TreeGrafter"/>
</dbReference>
<feature type="region of interest" description="Disordered" evidence="7">
    <location>
        <begin position="806"/>
        <end position="865"/>
    </location>
</feature>
<protein>
    <recommendedName>
        <fullName evidence="9">VASt domain-containing protein</fullName>
    </recommendedName>
</protein>
<evidence type="ECO:0000313" key="11">
    <source>
        <dbReference type="Proteomes" id="UP001194580"/>
    </source>
</evidence>
<proteinExistence type="inferred from homology"/>
<keyword evidence="6" id="KW-0175">Coiled coil</keyword>
<dbReference type="GO" id="GO:0005739">
    <property type="term" value="C:mitochondrion"/>
    <property type="evidence" value="ECO:0007669"/>
    <property type="project" value="TreeGrafter"/>
</dbReference>
<organism evidence="10 11">
    <name type="scientific">Linnemannia exigua</name>
    <dbReference type="NCBI Taxonomy" id="604196"/>
    <lineage>
        <taxon>Eukaryota</taxon>
        <taxon>Fungi</taxon>
        <taxon>Fungi incertae sedis</taxon>
        <taxon>Mucoromycota</taxon>
        <taxon>Mortierellomycotina</taxon>
        <taxon>Mortierellomycetes</taxon>
        <taxon>Mortierellales</taxon>
        <taxon>Mortierellaceae</taxon>
        <taxon>Linnemannia</taxon>
    </lineage>
</organism>
<dbReference type="GO" id="GO:0005886">
    <property type="term" value="C:plasma membrane"/>
    <property type="evidence" value="ECO:0007669"/>
    <property type="project" value="TreeGrafter"/>
</dbReference>
<feature type="domain" description="VASt" evidence="9">
    <location>
        <begin position="630"/>
        <end position="800"/>
    </location>
</feature>
<dbReference type="PROSITE" id="PS51778">
    <property type="entry name" value="VAST"/>
    <property type="match status" value="1"/>
</dbReference>
<dbReference type="PANTHER" id="PTHR23319">
    <property type="entry name" value="GRAM DOMAIN CONTAINING 1B, ISOFORM E"/>
    <property type="match status" value="1"/>
</dbReference>
<dbReference type="Pfam" id="PF16016">
    <property type="entry name" value="VASt"/>
    <property type="match status" value="1"/>
</dbReference>
<comment type="subcellular location">
    <subcellularLocation>
        <location evidence="1">Membrane</location>
        <topology evidence="1">Single-pass membrane protein</topology>
    </subcellularLocation>
</comment>
<keyword evidence="4 8" id="KW-1133">Transmembrane helix</keyword>
<dbReference type="GO" id="GO:0120015">
    <property type="term" value="F:sterol transfer activity"/>
    <property type="evidence" value="ECO:0007669"/>
    <property type="project" value="TreeGrafter"/>
</dbReference>
<dbReference type="InterPro" id="IPR051482">
    <property type="entry name" value="Cholesterol_transport"/>
</dbReference>
<gene>
    <name evidence="10" type="ORF">BGZ95_011150</name>
</gene>
<dbReference type="GO" id="GO:0005789">
    <property type="term" value="C:endoplasmic reticulum membrane"/>
    <property type="evidence" value="ECO:0007669"/>
    <property type="project" value="TreeGrafter"/>
</dbReference>
<evidence type="ECO:0000256" key="3">
    <source>
        <dbReference type="ARBA" id="ARBA00022692"/>
    </source>
</evidence>
<feature type="region of interest" description="Disordered" evidence="7">
    <location>
        <begin position="956"/>
        <end position="980"/>
    </location>
</feature>
<feature type="compositionally biased region" description="Polar residues" evidence="7">
    <location>
        <begin position="836"/>
        <end position="865"/>
    </location>
</feature>
<feature type="region of interest" description="Disordered" evidence="7">
    <location>
        <begin position="1038"/>
        <end position="1060"/>
    </location>
</feature>
<evidence type="ECO:0000256" key="4">
    <source>
        <dbReference type="ARBA" id="ARBA00022989"/>
    </source>
</evidence>
<keyword evidence="3 8" id="KW-0812">Transmembrane</keyword>
<dbReference type="EMBL" id="JAAAIL010000081">
    <property type="protein sequence ID" value="KAG0280153.1"/>
    <property type="molecule type" value="Genomic_DNA"/>
</dbReference>
<evidence type="ECO:0000256" key="5">
    <source>
        <dbReference type="ARBA" id="ARBA00023136"/>
    </source>
</evidence>
<keyword evidence="11" id="KW-1185">Reference proteome</keyword>
<feature type="region of interest" description="Disordered" evidence="7">
    <location>
        <begin position="382"/>
        <end position="473"/>
    </location>
</feature>
<feature type="region of interest" description="Disordered" evidence="7">
    <location>
        <begin position="486"/>
        <end position="540"/>
    </location>
</feature>
<dbReference type="GO" id="GO:0032934">
    <property type="term" value="F:sterol binding"/>
    <property type="evidence" value="ECO:0007669"/>
    <property type="project" value="TreeGrafter"/>
</dbReference>
<evidence type="ECO:0000256" key="1">
    <source>
        <dbReference type="ARBA" id="ARBA00004167"/>
    </source>
</evidence>
<dbReference type="PANTHER" id="PTHR23319:SF4">
    <property type="entry name" value="GRAM DOMAIN CONTAINING 1B, ISOFORM E"/>
    <property type="match status" value="1"/>
</dbReference>
<feature type="coiled-coil region" evidence="6">
    <location>
        <begin position="1060"/>
        <end position="1094"/>
    </location>
</feature>
<feature type="compositionally biased region" description="Polar residues" evidence="7">
    <location>
        <begin position="226"/>
        <end position="236"/>
    </location>
</feature>
<feature type="compositionally biased region" description="Polar residues" evidence="7">
    <location>
        <begin position="182"/>
        <end position="191"/>
    </location>
</feature>
<comment type="similarity">
    <text evidence="2">Belongs to the YSP2 family.</text>
</comment>
<dbReference type="Gene3D" id="2.30.29.30">
    <property type="entry name" value="Pleckstrin-homology domain (PH domain)/Phosphotyrosine-binding domain (PTB)"/>
    <property type="match status" value="1"/>
</dbReference>
<accession>A0AAD4DLI3</accession>
<evidence type="ECO:0000313" key="10">
    <source>
        <dbReference type="EMBL" id="KAG0280153.1"/>
    </source>
</evidence>
<feature type="compositionally biased region" description="Polar residues" evidence="7">
    <location>
        <begin position="382"/>
        <end position="397"/>
    </location>
</feature>
<evidence type="ECO:0000256" key="6">
    <source>
        <dbReference type="SAM" id="Coils"/>
    </source>
</evidence>
<feature type="region of interest" description="Disordered" evidence="7">
    <location>
        <begin position="577"/>
        <end position="620"/>
    </location>
</feature>
<evidence type="ECO:0000259" key="9">
    <source>
        <dbReference type="PROSITE" id="PS51778"/>
    </source>
</evidence>
<dbReference type="AlphaFoldDB" id="A0AAD4DLI3"/>
<keyword evidence="5 8" id="KW-0472">Membrane</keyword>
<dbReference type="InterPro" id="IPR031968">
    <property type="entry name" value="VASt"/>
</dbReference>
<dbReference type="CDD" id="cd13220">
    <property type="entry name" value="PH-GRAM_GRAMDC"/>
    <property type="match status" value="1"/>
</dbReference>
<feature type="compositionally biased region" description="Low complexity" evidence="7">
    <location>
        <begin position="21"/>
        <end position="35"/>
    </location>
</feature>
<dbReference type="InterPro" id="IPR011993">
    <property type="entry name" value="PH-like_dom_sf"/>
</dbReference>
<dbReference type="Proteomes" id="UP001194580">
    <property type="component" value="Unassembled WGS sequence"/>
</dbReference>
<feature type="compositionally biased region" description="Basic and acidic residues" evidence="7">
    <location>
        <begin position="1038"/>
        <end position="1056"/>
    </location>
</feature>
<comment type="caution">
    <text evidence="10">The sequence shown here is derived from an EMBL/GenBank/DDBJ whole genome shotgun (WGS) entry which is preliminary data.</text>
</comment>
<feature type="region of interest" description="Disordered" evidence="7">
    <location>
        <begin position="1"/>
        <end position="35"/>
    </location>
</feature>
<feature type="compositionally biased region" description="Low complexity" evidence="7">
    <location>
        <begin position="968"/>
        <end position="980"/>
    </location>
</feature>
<feature type="compositionally biased region" description="Low complexity" evidence="7">
    <location>
        <begin position="96"/>
        <end position="181"/>
    </location>
</feature>
<sequence>MRSSQEHQISPDAKAIHSSVQQQQQQPPMAHPPTAVRLPPPPATVTGYSIPPHVGSPLAAMVAAVAKTALAPVITVASTMSAPIATAAITLNESTHSSLSSSSSSSSTTSFPTSALTTGPLRPAQATSTPTSATAATTTTATTTTSITATAPPPSSTTTAATTTTPSTSSSSLSTAPLTQPASMTVVQSQWDHAPGGFPDTLGHTSYAYSTNNNNNTNTNTNSNSQGLDSAPTSKQNSLDYPQDDIFSHISFLYANEKRFGDFHSLFRSVPDDEKLIEDYGCALQKEILVQGRLYISENHVCFHANIFGWVTTLVIAFSEITAIEKRLTAFVIPNAISIVTTTNTKGHFFASFLSRDAAHDLLMAAWRKSFPCAANASVANNSYGNGSSRQSRSTLVNDEDDNTDAVSFISGRGNPESRRNRHRRSFSNASQSATGDEGTGREDGVYWGGDDNGDAKTLGSGNNSLRRRGSKRAVLKKVLKDVIAPIKPDDSHSNNNANGNNDSLSPSSIPRKTGRGRSVSELPPRPTSFDGAGSRSSIDTARSSFDYESLSPPMQQQRTNAGTESLLHRRNATIPAPTLVAPPVATPSIATPSLPSHQPQQPHQQVQSASSRCISQSPTTCKCSKENRHYANTYMSDTFPGTLESIWRLLFDCDFSKGFLTSDVMKGADVQEEPWQNAPDGASTRVTRYTRWLGLPIGPKTTKAIVTDVCEHKDFNDYVTTVTTTSTPDVPSGGSFTTKVRTCMTWAGPGQVLVVVTGAVEFTKSSWIKGQIEKGAAEGLTFHYKEVNPWMRRHIAAHPEEFAVGGSGSSYAPAGQAAQATSPSTTAAPMAPSTEMNDGSGNKADWQTNQDQESKTQMSAANGSNKHIAATSGSLSGLLCKFAKVFSWQSSEGGSKSVDDESDGGAVSYWILLTILGMVMAANIYILLQITSVSQKIERIQKDILFIDQDQAYHQHHQHNYRHPQQQHHQPQQHWGSQAGEEAGLDELEQEELFAREQEDAMWAWLTDREARHQRYRQATGVFSEGRAKVELTKRQQVLREQERQHQKQQTRENSDEAYAGLTATELKLQARIDELQEQLMALDREASGIKIDSLHVEQEVSSSTLSFS</sequence>
<dbReference type="Pfam" id="PF02893">
    <property type="entry name" value="GRAM"/>
    <property type="match status" value="1"/>
</dbReference>
<feature type="transmembrane region" description="Helical" evidence="8">
    <location>
        <begin position="908"/>
        <end position="929"/>
    </location>
</feature>
<feature type="compositionally biased region" description="Basic residues" evidence="7">
    <location>
        <begin position="956"/>
        <end position="967"/>
    </location>
</feature>
<name>A0AAD4DLI3_9FUNG</name>
<feature type="compositionally biased region" description="Low complexity" evidence="7">
    <location>
        <begin position="577"/>
        <end position="612"/>
    </location>
</feature>
<evidence type="ECO:0000256" key="7">
    <source>
        <dbReference type="SAM" id="MobiDB-lite"/>
    </source>
</evidence>
<feature type="region of interest" description="Disordered" evidence="7">
    <location>
        <begin position="96"/>
        <end position="236"/>
    </location>
</feature>
<dbReference type="InterPro" id="IPR004182">
    <property type="entry name" value="GRAM"/>
</dbReference>
<feature type="compositionally biased region" description="Low complexity" evidence="7">
    <location>
        <begin position="810"/>
        <end position="835"/>
    </location>
</feature>
<dbReference type="GO" id="GO:0032366">
    <property type="term" value="P:intracellular sterol transport"/>
    <property type="evidence" value="ECO:0007669"/>
    <property type="project" value="TreeGrafter"/>
</dbReference>
<evidence type="ECO:0000256" key="8">
    <source>
        <dbReference type="SAM" id="Phobius"/>
    </source>
</evidence>
<feature type="compositionally biased region" description="Low complexity" evidence="7">
    <location>
        <begin position="210"/>
        <end position="225"/>
    </location>
</feature>
<feature type="compositionally biased region" description="Low complexity" evidence="7">
    <location>
        <begin position="494"/>
        <end position="504"/>
    </location>
</feature>
<dbReference type="GO" id="GO:0032541">
    <property type="term" value="C:cortical endoplasmic reticulum"/>
    <property type="evidence" value="ECO:0007669"/>
    <property type="project" value="TreeGrafter"/>
</dbReference>
<dbReference type="SMART" id="SM00568">
    <property type="entry name" value="GRAM"/>
    <property type="match status" value="1"/>
</dbReference>
<reference evidence="10" key="1">
    <citation type="journal article" date="2020" name="Fungal Divers.">
        <title>Resolving the Mortierellaceae phylogeny through synthesis of multi-gene phylogenetics and phylogenomics.</title>
        <authorList>
            <person name="Vandepol N."/>
            <person name="Liber J."/>
            <person name="Desiro A."/>
            <person name="Na H."/>
            <person name="Kennedy M."/>
            <person name="Barry K."/>
            <person name="Grigoriev I.V."/>
            <person name="Miller A.N."/>
            <person name="O'Donnell K."/>
            <person name="Stajich J.E."/>
            <person name="Bonito G."/>
        </authorList>
    </citation>
    <scope>NUCLEOTIDE SEQUENCE</scope>
    <source>
        <strain evidence="10">NRRL 28262</strain>
    </source>
</reference>